<dbReference type="PROSITE" id="PS01229">
    <property type="entry name" value="COF_2"/>
    <property type="match status" value="1"/>
</dbReference>
<dbReference type="GO" id="GO:0016791">
    <property type="term" value="F:phosphatase activity"/>
    <property type="evidence" value="ECO:0007669"/>
    <property type="project" value="TreeGrafter"/>
</dbReference>
<dbReference type="AlphaFoldDB" id="A0AAX0RYL9"/>
<keyword evidence="1" id="KW-0378">Hydrolase</keyword>
<dbReference type="InterPro" id="IPR036412">
    <property type="entry name" value="HAD-like_sf"/>
</dbReference>
<proteinExistence type="predicted"/>
<dbReference type="SUPFAM" id="SSF56784">
    <property type="entry name" value="HAD-like"/>
    <property type="match status" value="1"/>
</dbReference>
<accession>A0AAX0RYL9</accession>
<evidence type="ECO:0000313" key="1">
    <source>
        <dbReference type="EMBL" id="PEJ30086.1"/>
    </source>
</evidence>
<organism evidence="1 2">
    <name type="scientific">Peribacillus butanolivorans</name>
    <dbReference type="NCBI Taxonomy" id="421767"/>
    <lineage>
        <taxon>Bacteria</taxon>
        <taxon>Bacillati</taxon>
        <taxon>Bacillota</taxon>
        <taxon>Bacilli</taxon>
        <taxon>Bacillales</taxon>
        <taxon>Bacillaceae</taxon>
        <taxon>Peribacillus</taxon>
    </lineage>
</organism>
<dbReference type="NCBIfam" id="TIGR01484">
    <property type="entry name" value="HAD-SF-IIB"/>
    <property type="match status" value="1"/>
</dbReference>
<gene>
    <name evidence="1" type="ORF">CN689_20070</name>
</gene>
<dbReference type="Pfam" id="PF08282">
    <property type="entry name" value="Hydrolase_3"/>
    <property type="match status" value="1"/>
</dbReference>
<dbReference type="PANTHER" id="PTHR10000">
    <property type="entry name" value="PHOSPHOSERINE PHOSPHATASE"/>
    <property type="match status" value="1"/>
</dbReference>
<evidence type="ECO:0000313" key="2">
    <source>
        <dbReference type="Proteomes" id="UP000220106"/>
    </source>
</evidence>
<dbReference type="SFLD" id="SFLDG01144">
    <property type="entry name" value="C2.B.4:_PGP_Like"/>
    <property type="match status" value="1"/>
</dbReference>
<dbReference type="SFLD" id="SFLDG01140">
    <property type="entry name" value="C2.B:_Phosphomannomutase_and_P"/>
    <property type="match status" value="1"/>
</dbReference>
<dbReference type="RefSeq" id="WP_098177113.1">
    <property type="nucleotide sequence ID" value="NZ_NUEQ01000034.1"/>
</dbReference>
<dbReference type="InterPro" id="IPR006379">
    <property type="entry name" value="HAD-SF_hydro_IIB"/>
</dbReference>
<dbReference type="PANTHER" id="PTHR10000:SF55">
    <property type="entry name" value="5-AMINO-6-(5-PHOSPHO-D-RIBITYLAMINO)URACIL PHOSPHATASE YCSE"/>
    <property type="match status" value="1"/>
</dbReference>
<name>A0AAX0RYL9_9BACI</name>
<dbReference type="GO" id="GO:0005829">
    <property type="term" value="C:cytosol"/>
    <property type="evidence" value="ECO:0007669"/>
    <property type="project" value="TreeGrafter"/>
</dbReference>
<dbReference type="CDD" id="cd07516">
    <property type="entry name" value="HAD_Pase"/>
    <property type="match status" value="1"/>
</dbReference>
<dbReference type="EMBL" id="NUEQ01000034">
    <property type="protein sequence ID" value="PEJ30086.1"/>
    <property type="molecule type" value="Genomic_DNA"/>
</dbReference>
<dbReference type="Gene3D" id="3.40.50.1000">
    <property type="entry name" value="HAD superfamily/HAD-like"/>
    <property type="match status" value="1"/>
</dbReference>
<dbReference type="InterPro" id="IPR000150">
    <property type="entry name" value="Cof"/>
</dbReference>
<comment type="caution">
    <text evidence="1">The sequence shown here is derived from an EMBL/GenBank/DDBJ whole genome shotgun (WGS) entry which is preliminary data.</text>
</comment>
<dbReference type="GO" id="GO:0000287">
    <property type="term" value="F:magnesium ion binding"/>
    <property type="evidence" value="ECO:0007669"/>
    <property type="project" value="TreeGrafter"/>
</dbReference>
<protein>
    <submittedName>
        <fullName evidence="1">Hydrolase</fullName>
    </submittedName>
</protein>
<dbReference type="Proteomes" id="UP000220106">
    <property type="component" value="Unassembled WGS sequence"/>
</dbReference>
<sequence>MIKTIAIDMDGTLLNKMQKVSDENKAAIQRAQREGVEVIIATGRSYEEAKYALDETGIVCPIICVNGAAIFTQDGKIAASNPMSPATAQSVAEYLEEQEIYFEIYTSQGIYSKDYENAISALVDVFVTANPDIDPVGIRKFAEDRLQLGQVKSVSNYSDLFSHSDIEYYKILSFSKNSSKLDQIASQLKTQDGVTVTSSGRENVEIMSGQAQKGTALEKYVTKKSASMQETMAIGDNYNDVSMFERVGLSVAMGNAPLDIQKLCDEVTGINDDHGVATAILKVLTQSSAY</sequence>
<dbReference type="InterPro" id="IPR023214">
    <property type="entry name" value="HAD_sf"/>
</dbReference>
<dbReference type="NCBIfam" id="TIGR00099">
    <property type="entry name" value="Cof-subfamily"/>
    <property type="match status" value="1"/>
</dbReference>
<reference evidence="1 2" key="1">
    <citation type="submission" date="2017-09" db="EMBL/GenBank/DDBJ databases">
        <title>Large-scale bioinformatics analysis of Bacillus genomes uncovers conserved roles of natural products in bacterial physiology.</title>
        <authorList>
            <consortium name="Agbiome Team Llc"/>
            <person name="Bleich R.M."/>
            <person name="Kirk G.J."/>
            <person name="Santa Maria K.C."/>
            <person name="Allen S.E."/>
            <person name="Farag S."/>
            <person name="Shank E.A."/>
            <person name="Bowers A."/>
        </authorList>
    </citation>
    <scope>NUCLEOTIDE SEQUENCE [LARGE SCALE GENOMIC DNA]</scope>
    <source>
        <strain evidence="1 2">AFS003229</strain>
    </source>
</reference>
<dbReference type="Gene3D" id="3.30.1240.10">
    <property type="match status" value="1"/>
</dbReference>
<dbReference type="SFLD" id="SFLDS00003">
    <property type="entry name" value="Haloacid_Dehalogenase"/>
    <property type="match status" value="1"/>
</dbReference>